<name>A0AAD5QIL9_PARTN</name>
<organism evidence="2 3">
    <name type="scientific">Parelaphostrongylus tenuis</name>
    <name type="common">Meningeal worm</name>
    <dbReference type="NCBI Taxonomy" id="148309"/>
    <lineage>
        <taxon>Eukaryota</taxon>
        <taxon>Metazoa</taxon>
        <taxon>Ecdysozoa</taxon>
        <taxon>Nematoda</taxon>
        <taxon>Chromadorea</taxon>
        <taxon>Rhabditida</taxon>
        <taxon>Rhabditina</taxon>
        <taxon>Rhabditomorpha</taxon>
        <taxon>Strongyloidea</taxon>
        <taxon>Metastrongylidae</taxon>
        <taxon>Parelaphostrongylus</taxon>
    </lineage>
</organism>
<protein>
    <submittedName>
        <fullName evidence="2">Uncharacterized protein</fullName>
    </submittedName>
</protein>
<dbReference type="EMBL" id="JAHQIW010000960">
    <property type="protein sequence ID" value="KAJ1350889.1"/>
    <property type="molecule type" value="Genomic_DNA"/>
</dbReference>
<feature type="signal peptide" evidence="1">
    <location>
        <begin position="1"/>
        <end position="22"/>
    </location>
</feature>
<proteinExistence type="predicted"/>
<gene>
    <name evidence="2" type="ORF">KIN20_006801</name>
</gene>
<dbReference type="AlphaFoldDB" id="A0AAD5QIL9"/>
<feature type="chain" id="PRO_5042244792" evidence="1">
    <location>
        <begin position="23"/>
        <end position="226"/>
    </location>
</feature>
<accession>A0AAD5QIL9</accession>
<comment type="caution">
    <text evidence="2">The sequence shown here is derived from an EMBL/GenBank/DDBJ whole genome shotgun (WGS) entry which is preliminary data.</text>
</comment>
<dbReference type="Proteomes" id="UP001196413">
    <property type="component" value="Unassembled WGS sequence"/>
</dbReference>
<evidence type="ECO:0000256" key="1">
    <source>
        <dbReference type="SAM" id="SignalP"/>
    </source>
</evidence>
<dbReference type="PROSITE" id="PS51257">
    <property type="entry name" value="PROKAR_LIPOPROTEIN"/>
    <property type="match status" value="1"/>
</dbReference>
<sequence>MAKLLTILFMTSFLALVTTAFGCGVMPAGQVSTRNFTVTGFTTLPVAMVYAGKPEVSVKVSGIATSREGAQAFVERLVMQTVLDVLESQGRSALLSDAVISTILSQLTVKISYEPLLCQEVVLNLAADMVEKMEQKCIIVSNAVTGICISTHRDMAKCDGSSPMATITTINVTQLTIMGTLSTTNIIMAKWSRMMWQNVVNRAIRMLASGPFGSHFFSAFATVSGN</sequence>
<evidence type="ECO:0000313" key="3">
    <source>
        <dbReference type="Proteomes" id="UP001196413"/>
    </source>
</evidence>
<keyword evidence="1" id="KW-0732">Signal</keyword>
<keyword evidence="3" id="KW-1185">Reference proteome</keyword>
<reference evidence="2" key="1">
    <citation type="submission" date="2021-06" db="EMBL/GenBank/DDBJ databases">
        <title>Parelaphostrongylus tenuis whole genome reference sequence.</title>
        <authorList>
            <person name="Garwood T.J."/>
            <person name="Larsen P.A."/>
            <person name="Fountain-Jones N.M."/>
            <person name="Garbe J.R."/>
            <person name="Macchietto M.G."/>
            <person name="Kania S.A."/>
            <person name="Gerhold R.W."/>
            <person name="Richards J.E."/>
            <person name="Wolf T.M."/>
        </authorList>
    </citation>
    <scope>NUCLEOTIDE SEQUENCE</scope>
    <source>
        <strain evidence="2">MNPRO001-30</strain>
        <tissue evidence="2">Meninges</tissue>
    </source>
</reference>
<evidence type="ECO:0000313" key="2">
    <source>
        <dbReference type="EMBL" id="KAJ1350889.1"/>
    </source>
</evidence>